<evidence type="ECO:0000313" key="2">
    <source>
        <dbReference type="Proteomes" id="UP000000702"/>
    </source>
</evidence>
<dbReference type="Proteomes" id="UP000000702">
    <property type="component" value="Unassembled WGS sequence"/>
</dbReference>
<reference evidence="1 2" key="2">
    <citation type="journal article" date="2012" name="Proc. Natl. Acad. Sci. U.S.A.">
        <title>Antigenic diversity is generated by distinct evolutionary mechanisms in African trypanosome species.</title>
        <authorList>
            <person name="Jackson A.P."/>
            <person name="Berry A."/>
            <person name="Aslett M."/>
            <person name="Allison H.C."/>
            <person name="Burton P."/>
            <person name="Vavrova-Anderson J."/>
            <person name="Brown R."/>
            <person name="Browne H."/>
            <person name="Corton N."/>
            <person name="Hauser H."/>
            <person name="Gamble J."/>
            <person name="Gilderthorp R."/>
            <person name="Marcello L."/>
            <person name="McQuillan J."/>
            <person name="Otto T.D."/>
            <person name="Quail M.A."/>
            <person name="Sanders M.J."/>
            <person name="van Tonder A."/>
            <person name="Ginger M.L."/>
            <person name="Field M.C."/>
            <person name="Barry J.D."/>
            <person name="Hertz-Fowler C."/>
            <person name="Berriman M."/>
        </authorList>
    </citation>
    <scope>NUCLEOTIDE SEQUENCE [LARGE SCALE GENOMIC DNA]</scope>
    <source>
        <strain evidence="1 2">IL3000</strain>
    </source>
</reference>
<organism evidence="1 2">
    <name type="scientific">Trypanosoma congolense (strain IL3000)</name>
    <dbReference type="NCBI Taxonomy" id="1068625"/>
    <lineage>
        <taxon>Eukaryota</taxon>
        <taxon>Discoba</taxon>
        <taxon>Euglenozoa</taxon>
        <taxon>Kinetoplastea</taxon>
        <taxon>Metakinetoplastina</taxon>
        <taxon>Trypanosomatida</taxon>
        <taxon>Trypanosomatidae</taxon>
        <taxon>Trypanosoma</taxon>
        <taxon>Nannomonas</taxon>
    </lineage>
</organism>
<protein>
    <submittedName>
        <fullName evidence="1">WGS project CAEQ00000000 data, annotated contig 1797</fullName>
    </submittedName>
</protein>
<dbReference type="VEuPathDB" id="TriTrypDB:TcIL3000_0_44010"/>
<proteinExistence type="predicted"/>
<comment type="caution">
    <text evidence="1">The sequence shown here is derived from an EMBL/GenBank/DDBJ whole genome shotgun (WGS) entry which is preliminary data.</text>
</comment>
<sequence length="165" mass="19392">MPRPFGTWAPATTLAEFRARVPGFRNFKLVWAHKGRREVYYHPDALAHFKDHQQYKDAVDTIRAMRVSDRFFGEGVKYPRHPFIKMAVILAMHGTLTYTCLRYYYGTHVPANNPTWRKIVNKEWEEAINNSPWDHMSHVWQYSDQYASSIGEAVSPGRRKFYIPA</sequence>
<evidence type="ECO:0000313" key="1">
    <source>
        <dbReference type="EMBL" id="CCD13665.1"/>
    </source>
</evidence>
<dbReference type="AlphaFoldDB" id="F9W8X9"/>
<name>F9W8X9_TRYCI</name>
<accession>F9W8X9</accession>
<dbReference type="EMBL" id="CAEQ01001238">
    <property type="protein sequence ID" value="CCD13665.1"/>
    <property type="molecule type" value="Genomic_DNA"/>
</dbReference>
<reference evidence="2" key="1">
    <citation type="submission" date="2011-07" db="EMBL/GenBank/DDBJ databases">
        <title>Divergent evolution of antigenic variation in African trypanosomes.</title>
        <authorList>
            <person name="Jackson A.P."/>
            <person name="Berry A."/>
            <person name="Allison H.C."/>
            <person name="Burton P."/>
            <person name="Anderson J."/>
            <person name="Aslett M."/>
            <person name="Brown R."/>
            <person name="Corton N."/>
            <person name="Harris D."/>
            <person name="Hauser H."/>
            <person name="Gamble J."/>
            <person name="Gilderthorp R."/>
            <person name="McQuillan J."/>
            <person name="Quail M.A."/>
            <person name="Sanders M."/>
            <person name="Van Tonder A."/>
            <person name="Ginger M.L."/>
            <person name="Donelson J.E."/>
            <person name="Field M.C."/>
            <person name="Barry J.D."/>
            <person name="Berriman M."/>
            <person name="Hertz-Fowler C."/>
        </authorList>
    </citation>
    <scope>NUCLEOTIDE SEQUENCE [LARGE SCALE GENOMIC DNA]</scope>
    <source>
        <strain evidence="2">IL3000</strain>
    </source>
</reference>
<dbReference type="OMA" id="AYSFRWI"/>
<gene>
    <name evidence="1" type="ORF">TCIL3000_0_44010</name>
</gene>
<keyword evidence="2" id="KW-1185">Reference proteome</keyword>